<keyword evidence="4" id="KW-1133">Transmembrane helix</keyword>
<keyword evidence="2" id="KW-0294">Fucose metabolism</keyword>
<evidence type="ECO:0000256" key="1">
    <source>
        <dbReference type="ARBA" id="ARBA00022679"/>
    </source>
</evidence>
<dbReference type="PANTHER" id="PTHR13398">
    <property type="entry name" value="GDP-FUCOSE PROTEIN O-FUCOSYLTRANSFERASE 2"/>
    <property type="match status" value="1"/>
</dbReference>
<name>A0A0C3PK56_PISTI</name>
<dbReference type="PANTHER" id="PTHR13398:SF0">
    <property type="entry name" value="GDP-FUCOSE PROTEIN O-FUCOSYLTRANSFERASE 2"/>
    <property type="match status" value="1"/>
</dbReference>
<sequence length="476" mass="53998">MALTSDDALPSRLYQYHDLSRPGRPSTRSGISHYIFRRQFIASCAALAIVSVAALALLTLVTTPTQLQSFLTAAPVTEVEDAQSYLLGPPTQSLRDNLRNDTKYITSWLNAGWTNDVMTIGNLLYLALITERVPIVPSFIPSHIGPEAPTLPFGHVFDVPRLSKALRIPVLEWDQVKDVNSSSLDELGCWAVWPIVEQGAPPRDSSLIPKLNLDLSYTRAPDWVKLTAPDINDKHVSLWSLARLAYPEARETAISQPPDPSPQHQVSLPPDDHLLCYDYLYYTAVTSAWEWNWDYSPVWRFVGKHMHWNATLEKLADEHARRAMNISDGEPTPPFISIHMRHGDFRIYCNEFSDDQCFVPLPAVARRVAEVQQELFDKKGINVSHVIMTSDERDPNWWAEVRKYGWTWVDYAAERTVEKYGRWYPVLLDAILQSRGAGFVGTEYSTMSLLALRRVQDWDDGAVRMAKWGRPGADDH</sequence>
<reference evidence="6" key="2">
    <citation type="submission" date="2015-01" db="EMBL/GenBank/DDBJ databases">
        <title>Evolutionary Origins and Diversification of the Mycorrhizal Mutualists.</title>
        <authorList>
            <consortium name="DOE Joint Genome Institute"/>
            <consortium name="Mycorrhizal Genomics Consortium"/>
            <person name="Kohler A."/>
            <person name="Kuo A."/>
            <person name="Nagy L.G."/>
            <person name="Floudas D."/>
            <person name="Copeland A."/>
            <person name="Barry K.W."/>
            <person name="Cichocki N."/>
            <person name="Veneault-Fourrey C."/>
            <person name="LaButti K."/>
            <person name="Lindquist E.A."/>
            <person name="Lipzen A."/>
            <person name="Lundell T."/>
            <person name="Morin E."/>
            <person name="Murat C."/>
            <person name="Riley R."/>
            <person name="Ohm R."/>
            <person name="Sun H."/>
            <person name="Tunlid A."/>
            <person name="Henrissat B."/>
            <person name="Grigoriev I.V."/>
            <person name="Hibbett D.S."/>
            <person name="Martin F."/>
        </authorList>
    </citation>
    <scope>NUCLEOTIDE SEQUENCE [LARGE SCALE GENOMIC DNA]</scope>
    <source>
        <strain evidence="6">Marx 270</strain>
    </source>
</reference>
<dbReference type="Proteomes" id="UP000054217">
    <property type="component" value="Unassembled WGS sequence"/>
</dbReference>
<evidence type="ECO:0000256" key="4">
    <source>
        <dbReference type="SAM" id="Phobius"/>
    </source>
</evidence>
<reference evidence="5 6" key="1">
    <citation type="submission" date="2014-04" db="EMBL/GenBank/DDBJ databases">
        <authorList>
            <consortium name="DOE Joint Genome Institute"/>
            <person name="Kuo A."/>
            <person name="Kohler A."/>
            <person name="Costa M.D."/>
            <person name="Nagy L.G."/>
            <person name="Floudas D."/>
            <person name="Copeland A."/>
            <person name="Barry K.W."/>
            <person name="Cichocki N."/>
            <person name="Veneault-Fourrey C."/>
            <person name="LaButti K."/>
            <person name="Lindquist E.A."/>
            <person name="Lipzen A."/>
            <person name="Lundell T."/>
            <person name="Morin E."/>
            <person name="Murat C."/>
            <person name="Sun H."/>
            <person name="Tunlid A."/>
            <person name="Henrissat B."/>
            <person name="Grigoriev I.V."/>
            <person name="Hibbett D.S."/>
            <person name="Martin F."/>
            <person name="Nordberg H.P."/>
            <person name="Cantor M.N."/>
            <person name="Hua S.X."/>
        </authorList>
    </citation>
    <scope>NUCLEOTIDE SEQUENCE [LARGE SCALE GENOMIC DNA]</scope>
    <source>
        <strain evidence="5 6">Marx 270</strain>
    </source>
</reference>
<evidence type="ECO:0000256" key="2">
    <source>
        <dbReference type="ARBA" id="ARBA00023253"/>
    </source>
</evidence>
<dbReference type="STRING" id="870435.A0A0C3PK56"/>
<dbReference type="EMBL" id="KN831957">
    <property type="protein sequence ID" value="KIO08594.1"/>
    <property type="molecule type" value="Genomic_DNA"/>
</dbReference>
<keyword evidence="6" id="KW-1185">Reference proteome</keyword>
<evidence type="ECO:0000313" key="5">
    <source>
        <dbReference type="EMBL" id="KIO08594.1"/>
    </source>
</evidence>
<proteinExistence type="predicted"/>
<keyword evidence="1" id="KW-0808">Transferase</keyword>
<dbReference type="InParanoid" id="A0A0C3PK56"/>
<dbReference type="AlphaFoldDB" id="A0A0C3PK56"/>
<dbReference type="Gene3D" id="3.40.50.11350">
    <property type="match status" value="1"/>
</dbReference>
<keyword evidence="3" id="KW-0119">Carbohydrate metabolism</keyword>
<dbReference type="InterPro" id="IPR045130">
    <property type="entry name" value="OFUT2-like"/>
</dbReference>
<accession>A0A0C3PK56</accession>
<evidence type="ECO:0000256" key="3">
    <source>
        <dbReference type="ARBA" id="ARBA00023277"/>
    </source>
</evidence>
<keyword evidence="4" id="KW-0812">Transmembrane</keyword>
<dbReference type="GO" id="GO:0046922">
    <property type="term" value="F:peptide-O-fucosyltransferase activity"/>
    <property type="evidence" value="ECO:0007669"/>
    <property type="project" value="InterPro"/>
</dbReference>
<keyword evidence="4" id="KW-0472">Membrane</keyword>
<feature type="transmembrane region" description="Helical" evidence="4">
    <location>
        <begin position="40"/>
        <end position="61"/>
    </location>
</feature>
<organism evidence="5 6">
    <name type="scientific">Pisolithus tinctorius Marx 270</name>
    <dbReference type="NCBI Taxonomy" id="870435"/>
    <lineage>
        <taxon>Eukaryota</taxon>
        <taxon>Fungi</taxon>
        <taxon>Dikarya</taxon>
        <taxon>Basidiomycota</taxon>
        <taxon>Agaricomycotina</taxon>
        <taxon>Agaricomycetes</taxon>
        <taxon>Agaricomycetidae</taxon>
        <taxon>Boletales</taxon>
        <taxon>Sclerodermatineae</taxon>
        <taxon>Pisolithaceae</taxon>
        <taxon>Pisolithus</taxon>
    </lineage>
</organism>
<gene>
    <name evidence="5" type="ORF">M404DRAFT_997518</name>
</gene>
<evidence type="ECO:0000313" key="6">
    <source>
        <dbReference type="Proteomes" id="UP000054217"/>
    </source>
</evidence>
<dbReference type="HOGENOM" id="CLU_032339_0_0_1"/>
<dbReference type="GO" id="GO:0006004">
    <property type="term" value="P:fucose metabolic process"/>
    <property type="evidence" value="ECO:0007669"/>
    <property type="project" value="UniProtKB-KW"/>
</dbReference>
<dbReference type="CDD" id="cd11296">
    <property type="entry name" value="O-FucT_like"/>
    <property type="match status" value="1"/>
</dbReference>
<dbReference type="OrthoDB" id="423313at2759"/>
<protein>
    <submittedName>
        <fullName evidence="5">Uncharacterized protein</fullName>
    </submittedName>
</protein>